<dbReference type="Proteomes" id="UP000182661">
    <property type="component" value="Unassembled WGS sequence"/>
</dbReference>
<protein>
    <recommendedName>
        <fullName evidence="3">AB hydrolase-1 domain-containing protein</fullName>
    </recommendedName>
</protein>
<comment type="caution">
    <text evidence="1">The sequence shown here is derived from an EMBL/GenBank/DDBJ whole genome shotgun (WGS) entry which is preliminary data.</text>
</comment>
<reference evidence="1 2" key="1">
    <citation type="submission" date="2016-02" db="EMBL/GenBank/DDBJ databases">
        <title>Genome sequencing of a beta-galactosidase producing bacteria Rhizobium sp. 59.</title>
        <authorList>
            <person name="Wang D."/>
            <person name="Kot W."/>
            <person name="Qin Y."/>
            <person name="Hansen L."/>
            <person name="Naqvi K."/>
            <person name="Rensing C."/>
        </authorList>
    </citation>
    <scope>NUCLEOTIDE SEQUENCE [LARGE SCALE GENOMIC DNA]</scope>
    <source>
        <strain evidence="1 2">59</strain>
    </source>
</reference>
<evidence type="ECO:0000313" key="2">
    <source>
        <dbReference type="Proteomes" id="UP000182661"/>
    </source>
</evidence>
<evidence type="ECO:0008006" key="3">
    <source>
        <dbReference type="Google" id="ProtNLM"/>
    </source>
</evidence>
<sequence>MTLGLLLLHALPLDGSMWAAQRNLLPGATSAPTLYGFGSSVEDWAAKALETTNAERLIVVGCSVGGPARSRLPWPRLIGSQPWC</sequence>
<evidence type="ECO:0000313" key="1">
    <source>
        <dbReference type="EMBL" id="OJF92878.1"/>
    </source>
</evidence>
<dbReference type="SUPFAM" id="SSF53474">
    <property type="entry name" value="alpha/beta-Hydrolases"/>
    <property type="match status" value="1"/>
</dbReference>
<accession>A0A657LSM7</accession>
<proteinExistence type="predicted"/>
<dbReference type="InterPro" id="IPR029058">
    <property type="entry name" value="AB_hydrolase_fold"/>
</dbReference>
<dbReference type="OrthoDB" id="5491135at2"/>
<gene>
    <name evidence="1" type="ORF">AX760_21860</name>
</gene>
<name>A0A657LSM7_9HYPH</name>
<keyword evidence="2" id="KW-1185">Reference proteome</keyword>
<organism evidence="1 2">
    <name type="scientific">Pararhizobium antarcticum</name>
    <dbReference type="NCBI Taxonomy" id="1798805"/>
    <lineage>
        <taxon>Bacteria</taxon>
        <taxon>Pseudomonadati</taxon>
        <taxon>Pseudomonadota</taxon>
        <taxon>Alphaproteobacteria</taxon>
        <taxon>Hyphomicrobiales</taxon>
        <taxon>Rhizobiaceae</taxon>
        <taxon>Rhizobium/Agrobacterium group</taxon>
        <taxon>Pararhizobium</taxon>
    </lineage>
</organism>
<dbReference type="RefSeq" id="WP_071834703.1">
    <property type="nucleotide sequence ID" value="NZ_LSRP01000110.1"/>
</dbReference>
<dbReference type="EMBL" id="LSRP01000110">
    <property type="protein sequence ID" value="OJF92878.1"/>
    <property type="molecule type" value="Genomic_DNA"/>
</dbReference>
<dbReference type="AlphaFoldDB" id="A0A657LSM7"/>
<dbReference type="Gene3D" id="3.40.50.1820">
    <property type="entry name" value="alpha/beta hydrolase"/>
    <property type="match status" value="1"/>
</dbReference>